<name>A0A9D1A6M3_9FIRM</name>
<dbReference type="PROSITE" id="PS51257">
    <property type="entry name" value="PROKAR_LIPOPROTEIN"/>
    <property type="match status" value="1"/>
</dbReference>
<proteinExistence type="predicted"/>
<gene>
    <name evidence="2" type="ORF">IAB28_10915</name>
</gene>
<dbReference type="Proteomes" id="UP000824250">
    <property type="component" value="Unassembled WGS sequence"/>
</dbReference>
<organism evidence="2 3">
    <name type="scientific">Candidatus Copromonas faecavium</name>
    <name type="common">nom. illeg.</name>
    <dbReference type="NCBI Taxonomy" id="2840740"/>
    <lineage>
        <taxon>Bacteria</taxon>
        <taxon>Bacillati</taxon>
        <taxon>Bacillota</taxon>
        <taxon>Clostridia</taxon>
        <taxon>Lachnospirales</taxon>
        <taxon>Lachnospiraceae</taxon>
        <taxon>Candidatus Copromonas (nom. illeg.)</taxon>
    </lineage>
</organism>
<reference evidence="2" key="1">
    <citation type="submission" date="2020-10" db="EMBL/GenBank/DDBJ databases">
        <authorList>
            <person name="Gilroy R."/>
        </authorList>
    </citation>
    <scope>NUCLEOTIDE SEQUENCE</scope>
    <source>
        <strain evidence="2">CHK180-2868</strain>
    </source>
</reference>
<accession>A0A9D1A6M3</accession>
<feature type="chain" id="PRO_5039467413" evidence="1">
    <location>
        <begin position="25"/>
        <end position="790"/>
    </location>
</feature>
<evidence type="ECO:0000313" key="2">
    <source>
        <dbReference type="EMBL" id="HIR06455.1"/>
    </source>
</evidence>
<evidence type="ECO:0000313" key="3">
    <source>
        <dbReference type="Proteomes" id="UP000824250"/>
    </source>
</evidence>
<feature type="signal peptide" evidence="1">
    <location>
        <begin position="1"/>
        <end position="24"/>
    </location>
</feature>
<reference evidence="2" key="2">
    <citation type="journal article" date="2021" name="PeerJ">
        <title>Extensive microbial diversity within the chicken gut microbiome revealed by metagenomics and culture.</title>
        <authorList>
            <person name="Gilroy R."/>
            <person name="Ravi A."/>
            <person name="Getino M."/>
            <person name="Pursley I."/>
            <person name="Horton D.L."/>
            <person name="Alikhan N.F."/>
            <person name="Baker D."/>
            <person name="Gharbi K."/>
            <person name="Hall N."/>
            <person name="Watson M."/>
            <person name="Adriaenssens E.M."/>
            <person name="Foster-Nyarko E."/>
            <person name="Jarju S."/>
            <person name="Secka A."/>
            <person name="Antonio M."/>
            <person name="Oren A."/>
            <person name="Chaudhuri R.R."/>
            <person name="La Ragione R."/>
            <person name="Hildebrand F."/>
            <person name="Pallen M.J."/>
        </authorList>
    </citation>
    <scope>NUCLEOTIDE SEQUENCE</scope>
    <source>
        <strain evidence="2">CHK180-2868</strain>
    </source>
</reference>
<dbReference type="AlphaFoldDB" id="A0A9D1A6M3"/>
<comment type="caution">
    <text evidence="2">The sequence shown here is derived from an EMBL/GenBank/DDBJ whole genome shotgun (WGS) entry which is preliminary data.</text>
</comment>
<dbReference type="EMBL" id="DVGC01000062">
    <property type="protein sequence ID" value="HIR06455.1"/>
    <property type="molecule type" value="Genomic_DNA"/>
</dbReference>
<protein>
    <submittedName>
        <fullName evidence="2">Uncharacterized protein</fullName>
    </submittedName>
</protein>
<keyword evidence="1" id="KW-0732">Signal</keyword>
<evidence type="ECO:0000256" key="1">
    <source>
        <dbReference type="SAM" id="SignalP"/>
    </source>
</evidence>
<sequence length="790" mass="89571">MKKQNRCRAIALSLLISIFLSSCGNSPEMQDAGTNQAQALSSAPAAYTGTEFEKDFIRQHVEYIKKGDFSILTSDEGNMAASMAKNYEEWGLNTVHKTWESISKVSMAIGNNTFDLTNEYEVLLSQLILDSTSSESFQNTYHAEHYAAWQTLLTDLKAQFQSTEKMIKNIPTLNRDNIVKIATQIDDLLVLLQQMEGAKKGQTVRLFDEEVKKFKAEINEIVGKDNQKLINTLSSEAKFGAYYLDILADSFDDFMNQYILLQAYQSSSAEWMQGWKAIAEQLEGKTDRDTQKINKALDSILTQFEKSRSDPSAVLFHTAGTKAMEHAAETAYRSVFDALEQTLNKNPVIKGIRQGTKNGIDVSNFLVNVDDIAYYGQMLLGSGIVGKHAEQALEDSASRLLEEPTYENALLFDQLFHIYRSIQVSACRYAIQYYNAIADSTVSHTLKYISDDEIAEMWNFQTLQMEWETCDCHKSFYYSWLENEQSNDASVSADNGSETMELFELGRKEIRDMDYRIAQQPGWDKRQGVLSAVIRDFDGDGQEDLALLTVECEEEIQIERIITEVPLTGPGQKLCLSLYTIENGDVSWKDTMDIYSMNNLQDLNVRIFTFDKGTPASPDISLFLQANYYMLPSNYGTPTYAVYRYDGEHGKIRESLRLQQTTGGSMNQGYGMFIWNEETEAADIELIWQYDDSPDAKGTYGQRAANLKEAFEMALTDRGLPDPDMQKSGSEMETPDETWPDYYPSWYNVKGMEPVCSITGGGTTGRSDTGYEYWMNFYDSSKLWDMLETN</sequence>